<organism evidence="3">
    <name type="scientific">viral metagenome</name>
    <dbReference type="NCBI Taxonomy" id="1070528"/>
    <lineage>
        <taxon>unclassified sequences</taxon>
        <taxon>metagenomes</taxon>
        <taxon>organismal metagenomes</taxon>
    </lineage>
</organism>
<keyword evidence="2" id="KW-0812">Transmembrane</keyword>
<keyword evidence="2" id="KW-1133">Transmembrane helix</keyword>
<name>A0A6C0KE86_9ZZZZ</name>
<feature type="region of interest" description="Disordered" evidence="1">
    <location>
        <begin position="291"/>
        <end position="348"/>
    </location>
</feature>
<accession>A0A6C0KE86</accession>
<feature type="compositionally biased region" description="Low complexity" evidence="1">
    <location>
        <begin position="291"/>
        <end position="310"/>
    </location>
</feature>
<feature type="transmembrane region" description="Helical" evidence="2">
    <location>
        <begin position="6"/>
        <end position="23"/>
    </location>
</feature>
<proteinExistence type="predicted"/>
<sequence length="705" mass="77237">MEARIITSLVVVIIIVLFYTWGIKRKQYFTKSVGGGGIIGSKEKSSIDLEKLLDLDKFFNIFGDVGEAMVEAVDKAVEVVGEAAEDALEAGEDAIEAVDDAAKDSIRAFDNAGKGVGNAIDNAWNALSSGWKNIFNNRSANQDMYPQSGAGWQLNNKEKVVTLYSKHTIEGPYNPQTSRGYEGLSTYSSESSALAQAERLCEAQDGKTSVPITGNRMSTCDSGWKCQGTDIFNKGEVYGTSGNRHKAMYQLACNPPPPLPPIPEKPSLQLPDVEWYDYPWKEMWTMPISSPHPNSPISSPHQGSEPSSGSASGGGRSGGTGGGGRSGGRGGGRSGGRGGGARPRAPFTPNILAKMAGKQLPRMRGKQKCISCKDKSPIPKNCSGWISVLEAIQRGSIIKDIACVNVASRTHIWITTTDSKSGEHSFWYATNDSRATRVEKSLSVKAIKVVGSSDTRFIVTEDGGCYRGRMERAGKREFWHYEKVMDGISDISMDETSVYATKKDNGVLYWPHSRTNTHSPKMWPGTSDVALESFTASRTAGLGFAYAIVDSNLKQYNESEYIYRFVDSKWTKEPREAWSTLGKTIGEIKSVSSNNEHVFVVTKTRKVFMARHSTSPNWTQIDGAGDYIALGNDECFLRTFTNRVYSKKLYDNDFGCSGVPDIDPKKLQQDLDTKYDKAVGFLRRTGWRGEGPYARANPCGVTWTC</sequence>
<evidence type="ECO:0000256" key="1">
    <source>
        <dbReference type="SAM" id="MobiDB-lite"/>
    </source>
</evidence>
<evidence type="ECO:0000313" key="3">
    <source>
        <dbReference type="EMBL" id="QHU14638.1"/>
    </source>
</evidence>
<feature type="compositionally biased region" description="Gly residues" evidence="1">
    <location>
        <begin position="311"/>
        <end position="341"/>
    </location>
</feature>
<dbReference type="SUPFAM" id="SSF50985">
    <property type="entry name" value="RCC1/BLIP-II"/>
    <property type="match status" value="1"/>
</dbReference>
<keyword evidence="2" id="KW-0472">Membrane</keyword>
<dbReference type="InterPro" id="IPR009091">
    <property type="entry name" value="RCC1/BLIP-II"/>
</dbReference>
<dbReference type="AlphaFoldDB" id="A0A6C0KE86"/>
<evidence type="ECO:0000256" key="2">
    <source>
        <dbReference type="SAM" id="Phobius"/>
    </source>
</evidence>
<protein>
    <submittedName>
        <fullName evidence="3">Uncharacterized protein</fullName>
    </submittedName>
</protein>
<reference evidence="3" key="1">
    <citation type="journal article" date="2020" name="Nature">
        <title>Giant virus diversity and host interactions through global metagenomics.</title>
        <authorList>
            <person name="Schulz F."/>
            <person name="Roux S."/>
            <person name="Paez-Espino D."/>
            <person name="Jungbluth S."/>
            <person name="Walsh D.A."/>
            <person name="Denef V.J."/>
            <person name="McMahon K.D."/>
            <person name="Konstantinidis K.T."/>
            <person name="Eloe-Fadrosh E.A."/>
            <person name="Kyrpides N.C."/>
            <person name="Woyke T."/>
        </authorList>
    </citation>
    <scope>NUCLEOTIDE SEQUENCE</scope>
    <source>
        <strain evidence="3">GVMAG-S-1102113-126</strain>
    </source>
</reference>
<dbReference type="EMBL" id="MN740844">
    <property type="protein sequence ID" value="QHU14638.1"/>
    <property type="molecule type" value="Genomic_DNA"/>
</dbReference>